<keyword evidence="5" id="KW-0255">Endonuclease</keyword>
<dbReference type="GO" id="GO:0004519">
    <property type="term" value="F:endonuclease activity"/>
    <property type="evidence" value="ECO:0007669"/>
    <property type="project" value="UniProtKB-KW"/>
</dbReference>
<organism evidence="5 6">
    <name type="scientific">Falsigemmobacter intermedius</name>
    <dbReference type="NCBI Taxonomy" id="1553448"/>
    <lineage>
        <taxon>Bacteria</taxon>
        <taxon>Pseudomonadati</taxon>
        <taxon>Pseudomonadota</taxon>
        <taxon>Alphaproteobacteria</taxon>
        <taxon>Rhodobacterales</taxon>
        <taxon>Paracoccaceae</taxon>
        <taxon>Falsigemmobacter</taxon>
    </lineage>
</organism>
<evidence type="ECO:0000256" key="2">
    <source>
        <dbReference type="ARBA" id="ARBA00022747"/>
    </source>
</evidence>
<dbReference type="Pfam" id="PF01420">
    <property type="entry name" value="Methylase_S"/>
    <property type="match status" value="1"/>
</dbReference>
<dbReference type="PANTHER" id="PTHR43140:SF1">
    <property type="entry name" value="TYPE I RESTRICTION ENZYME ECOKI SPECIFICITY SUBUNIT"/>
    <property type="match status" value="1"/>
</dbReference>
<keyword evidence="5" id="KW-0378">Hydrolase</keyword>
<keyword evidence="5" id="KW-0540">Nuclease</keyword>
<dbReference type="GO" id="GO:0009307">
    <property type="term" value="P:DNA restriction-modification system"/>
    <property type="evidence" value="ECO:0007669"/>
    <property type="project" value="UniProtKB-KW"/>
</dbReference>
<keyword evidence="2" id="KW-0680">Restriction system</keyword>
<dbReference type="OrthoDB" id="512700at2"/>
<evidence type="ECO:0000313" key="6">
    <source>
        <dbReference type="Proteomes" id="UP000287168"/>
    </source>
</evidence>
<dbReference type="AlphaFoldDB" id="A0A3S3VNF6"/>
<accession>A0A3S3VNF6</accession>
<name>A0A3S3VNF6_9RHOB</name>
<comment type="caution">
    <text evidence="5">The sequence shown here is derived from an EMBL/GenBank/DDBJ whole genome shotgun (WGS) entry which is preliminary data.</text>
</comment>
<dbReference type="Gene3D" id="3.90.220.20">
    <property type="entry name" value="DNA methylase specificity domains"/>
    <property type="match status" value="2"/>
</dbReference>
<dbReference type="InterPro" id="IPR000055">
    <property type="entry name" value="Restrct_endonuc_typeI_TRD"/>
</dbReference>
<dbReference type="RefSeq" id="WP_128490122.1">
    <property type="nucleotide sequence ID" value="NZ_JBHLXB010000047.1"/>
</dbReference>
<dbReference type="InterPro" id="IPR051212">
    <property type="entry name" value="Type-I_RE_S_subunit"/>
</dbReference>
<dbReference type="InterPro" id="IPR044946">
    <property type="entry name" value="Restrct_endonuc_typeI_TRD_sf"/>
</dbReference>
<reference evidence="5 6" key="1">
    <citation type="journal article" date="2015" name="Int. J. Syst. Evol. Microbiol.">
        <title>Gemmobacter intermedius sp. nov., isolated from a white stork (Ciconia ciconia).</title>
        <authorList>
            <person name="Kampfer P."/>
            <person name="Jerzak L."/>
            <person name="Wilharm G."/>
            <person name="Golke J."/>
            <person name="Busse H.J."/>
            <person name="Glaeser S.P."/>
        </authorList>
    </citation>
    <scope>NUCLEOTIDE SEQUENCE [LARGE SCALE GENOMIC DNA]</scope>
    <source>
        <strain evidence="5 6">119/4</strain>
    </source>
</reference>
<evidence type="ECO:0000256" key="3">
    <source>
        <dbReference type="ARBA" id="ARBA00023125"/>
    </source>
</evidence>
<dbReference type="Proteomes" id="UP000287168">
    <property type="component" value="Unassembled WGS sequence"/>
</dbReference>
<dbReference type="CDD" id="cd17246">
    <property type="entry name" value="RMtype1_S_SonII-TRD2-CR2_like"/>
    <property type="match status" value="1"/>
</dbReference>
<dbReference type="PANTHER" id="PTHR43140">
    <property type="entry name" value="TYPE-1 RESTRICTION ENZYME ECOKI SPECIFICITY PROTEIN"/>
    <property type="match status" value="1"/>
</dbReference>
<keyword evidence="3" id="KW-0238">DNA-binding</keyword>
<keyword evidence="6" id="KW-1185">Reference proteome</keyword>
<sequence>MKAYPEYKYSGVEWLGEVPAGWEVSRFKNHLHERDERSEDGDETLLSVSAYTGVRPRSEGIEDGEFLSRAESLQGYKVAYSGDLVMNIMLAWNRAQGITDFNGIVSPAYAVFKLNSSIFPAYLNHLVRTDEYCRYFKAFSAGVIDSRLRLYPEKFGGLFAIIPPLTEQRKIAAFLDREVAKIDDLIEEQRRLIALLAEKRQATISHAVTKGLNPNAKLKPSGIDWLGDVPEGWEVIRLSRMTSQIVDGAHFTPTYVSEGVPFLRVTDISRGFPDLETVARIPLEEHLELIKRCHPRKGDLLLSKNGTVGVPMVITWDWDFSIFVSLCLIRLNRELSAEFAKYVFLSKQIEMQIEADKKQSTVINLHLEKIAGFMFPCPSLPEQEEVVQFLDRVTQKFDSLSNAAVAAISLLQERRSALISAAVTGKIDLRDFDDSILE</sequence>
<proteinExistence type="inferred from homology"/>
<evidence type="ECO:0000313" key="5">
    <source>
        <dbReference type="EMBL" id="RWY39475.1"/>
    </source>
</evidence>
<evidence type="ECO:0000259" key="4">
    <source>
        <dbReference type="Pfam" id="PF01420"/>
    </source>
</evidence>
<gene>
    <name evidence="5" type="ORF">EP867_14065</name>
</gene>
<dbReference type="GO" id="GO:0003677">
    <property type="term" value="F:DNA binding"/>
    <property type="evidence" value="ECO:0007669"/>
    <property type="project" value="UniProtKB-KW"/>
</dbReference>
<dbReference type="EMBL" id="SBLC01000023">
    <property type="protein sequence ID" value="RWY39475.1"/>
    <property type="molecule type" value="Genomic_DNA"/>
</dbReference>
<protein>
    <submittedName>
        <fullName evidence="5">Restriction endonuclease subunit S</fullName>
    </submittedName>
</protein>
<comment type="similarity">
    <text evidence="1">Belongs to the type-I restriction system S methylase family.</text>
</comment>
<dbReference type="Gene3D" id="1.10.287.1120">
    <property type="entry name" value="Bipartite methylase S protein"/>
    <property type="match status" value="1"/>
</dbReference>
<dbReference type="SUPFAM" id="SSF116734">
    <property type="entry name" value="DNA methylase specificity domain"/>
    <property type="match status" value="2"/>
</dbReference>
<feature type="domain" description="Type I restriction modification DNA specificity" evidence="4">
    <location>
        <begin position="253"/>
        <end position="398"/>
    </location>
</feature>
<evidence type="ECO:0000256" key="1">
    <source>
        <dbReference type="ARBA" id="ARBA00010923"/>
    </source>
</evidence>